<name>A0A496PMH1_9MICC</name>
<dbReference type="EMBL" id="QQXL01000001">
    <property type="protein sequence ID" value="RKW71743.1"/>
    <property type="molecule type" value="Genomic_DNA"/>
</dbReference>
<dbReference type="AlphaFoldDB" id="A0A496PMH1"/>
<protein>
    <submittedName>
        <fullName evidence="1">Uncharacterized protein</fullName>
    </submittedName>
</protein>
<gene>
    <name evidence="1" type="ORF">DWQ67_02640</name>
</gene>
<organism evidence="1 2">
    <name type="scientific">Galactobacter caseinivorans</name>
    <dbReference type="NCBI Taxonomy" id="2676123"/>
    <lineage>
        <taxon>Bacteria</taxon>
        <taxon>Bacillati</taxon>
        <taxon>Actinomycetota</taxon>
        <taxon>Actinomycetes</taxon>
        <taxon>Micrococcales</taxon>
        <taxon>Micrococcaceae</taxon>
        <taxon>Galactobacter</taxon>
    </lineage>
</organism>
<dbReference type="Proteomes" id="UP000273119">
    <property type="component" value="Unassembled WGS sequence"/>
</dbReference>
<evidence type="ECO:0000313" key="2">
    <source>
        <dbReference type="Proteomes" id="UP000273119"/>
    </source>
</evidence>
<reference evidence="1 2" key="1">
    <citation type="submission" date="2018-07" db="EMBL/GenBank/DDBJ databases">
        <title>Arthrobacter sp. nov., isolated from raw cow's milk with high bacterial count.</title>
        <authorList>
            <person name="Hahne J."/>
            <person name="Isele D."/>
            <person name="Lipski A."/>
        </authorList>
    </citation>
    <scope>NUCLEOTIDE SEQUENCE [LARGE SCALE GENOMIC DNA]</scope>
    <source>
        <strain evidence="1 2">JZ R-183</strain>
    </source>
</reference>
<keyword evidence="2" id="KW-1185">Reference proteome</keyword>
<proteinExistence type="predicted"/>
<sequence>MSAAAGGFAVGSGAGVYLAALTVPLTVGTLEPADPTNARADRVVLRIDDPTNGGGTGREASVEIITGTPSAVPALPSVPGTSVYADLARIDVPRSGAGSPAVTDLRKFTAVAGGMVPVATKAELDAWVPPLGTMATTLSDGQIYTRRAGKWVTLVPGDDLRFKDSGWVNLILSRGYVAGGGATPQARLFEGVVYVRGQILKATGTFPTGETVIAKLPAGIPGPRSWIDNYSVLWPNPSIETPVRGGFVPSGDLAIRVPATLTLVSTVQLFGLSGYTAS</sequence>
<evidence type="ECO:0000313" key="1">
    <source>
        <dbReference type="EMBL" id="RKW71743.1"/>
    </source>
</evidence>
<accession>A0A496PMH1</accession>
<comment type="caution">
    <text evidence="1">The sequence shown here is derived from an EMBL/GenBank/DDBJ whole genome shotgun (WGS) entry which is preliminary data.</text>
</comment>